<proteinExistence type="predicted"/>
<gene>
    <name evidence="1" type="primary">ORF-106</name>
</gene>
<evidence type="ECO:0000313" key="2">
    <source>
        <dbReference type="EMBL" id="AGE61666.1"/>
    </source>
</evidence>
<reference evidence="1 3" key="1">
    <citation type="journal article" date="2004" name="Virology">
        <title>Identification and characterization of a DNA photolyase-containing baculovirus from Chrysodeixis chalcites.</title>
        <authorList>
            <person name="van Oers M.M."/>
            <person name="Herniou E.A."/>
            <person name="Usmany M."/>
            <person name="Messelink G.J."/>
            <person name="Vlak J.M."/>
        </authorList>
    </citation>
    <scope>NUCLEOTIDE SEQUENCE [LARGE SCALE GENOMIC DNA]</scope>
</reference>
<organism evidence="1 3">
    <name type="scientific">Chrysodeixis chalcites nucleopolyhedrovirus</name>
    <dbReference type="NCBI Taxonomy" id="320432"/>
    <lineage>
        <taxon>Viruses</taxon>
        <taxon>Viruses incertae sedis</taxon>
        <taxon>Naldaviricetes</taxon>
        <taxon>Lefavirales</taxon>
        <taxon>Baculoviridae</taxon>
        <taxon>Alphabaculovirus</taxon>
        <taxon>Alphabaculovirus chrychalcites</taxon>
    </lineage>
</organism>
<dbReference type="RefSeq" id="YP_249710.1">
    <property type="nucleotide sequence ID" value="NC_007151.1"/>
</dbReference>
<dbReference type="EMBL" id="AY864330">
    <property type="protein sequence ID" value="AAY84037.1"/>
    <property type="molecule type" value="Genomic_DNA"/>
</dbReference>
<dbReference type="Proteomes" id="UP000202309">
    <property type="component" value="Segment"/>
</dbReference>
<dbReference type="GeneID" id="3431557"/>
<dbReference type="OrthoDB" id="5331at10239"/>
<sequence>MSYLLSLGGVACTTKTTILRQIVQDKIPNVVVHFDDYKELHDRYQFDHRMGSELFAAYRNANDTVFKNDYMNVHIFDRQPMESLVYSSLRHKINKNISYYMYINSVNMGLHDGWKSVILRTHPSNDELFVEMMKKRDNKIDMYTRGYIREQNNRFSLWSKAVDATELYVNLQNNDIKRLTQEQNNIKNYIVNQIYNVECLDGLVVYKFRLPIIQDRIALFSYDYLLWNLLSFNPQRRYRFVVEKMIRLLDNKFTLIFMCHLKLNEVNEHINYLCKTLNLPLIMMIATENNKYCVPRSGCVDYLTNLNPKINRTQSRYYGNFNSSMEEDYATNNSVQFFDRLDFFLNK</sequence>
<evidence type="ECO:0000313" key="3">
    <source>
        <dbReference type="Proteomes" id="UP000202309"/>
    </source>
</evidence>
<evidence type="ECO:0000313" key="1">
    <source>
        <dbReference type="EMBL" id="AAY84037.1"/>
    </source>
</evidence>
<reference evidence="1 3" key="2">
    <citation type="journal article" date="2005" name="J. Gen. Virol.">
        <title>Genome sequence of Chrysodeixis chalcites nucleopolyhedrovirus, a baculovirus with two DNA photolyase genes.</title>
        <authorList>
            <person name="van Oers M.M."/>
            <person name="Abma-Henkens M.H."/>
            <person name="Herniou E.A."/>
            <person name="de Groot J.C."/>
            <person name="Peters S."/>
            <person name="Vlak J.M."/>
        </authorList>
    </citation>
    <scope>NUCLEOTIDE SEQUENCE [LARGE SCALE GENOMIC DNA]</scope>
</reference>
<dbReference type="Pfam" id="PF08645">
    <property type="entry name" value="PNK3P"/>
    <property type="match status" value="1"/>
</dbReference>
<name>Q4KSX4_9ABAC</name>
<reference evidence="2" key="3">
    <citation type="submission" date="2012-08" db="EMBL/GenBank/DDBJ databases">
        <title>Sequences comparision among Chrysodeixis chalcites nucleopolyhedrovirus genotypes from a field strain of the Canary Islands.</title>
        <authorList>
            <person name="Bernal A."/>
            <person name="Simon O."/>
            <person name="Palma L."/>
            <person name="Williams T."/>
            <person name="Caballero P."/>
        </authorList>
    </citation>
    <scope>NUCLEOTIDE SEQUENCE</scope>
    <source>
        <strain evidence="2">TF1</strain>
    </source>
</reference>
<dbReference type="KEGG" id="vg:3431557"/>
<accession>Q4KSX4</accession>
<protein>
    <submittedName>
        <fullName evidence="1">ORF-106 peptide</fullName>
    </submittedName>
</protein>
<keyword evidence="3" id="KW-1185">Reference proteome</keyword>
<dbReference type="InterPro" id="IPR013954">
    <property type="entry name" value="PNK3P"/>
</dbReference>
<dbReference type="EMBL" id="JX560541">
    <property type="protein sequence ID" value="AGE61666.1"/>
    <property type="molecule type" value="Genomic_DNA"/>
</dbReference>
<dbReference type="SUPFAM" id="SSF52540">
    <property type="entry name" value="P-loop containing nucleoside triphosphate hydrolases"/>
    <property type="match status" value="1"/>
</dbReference>
<dbReference type="InterPro" id="IPR027417">
    <property type="entry name" value="P-loop_NTPase"/>
</dbReference>